<dbReference type="EMBL" id="CP046171">
    <property type="protein sequence ID" value="QIS05159.1"/>
    <property type="molecule type" value="Genomic_DNA"/>
</dbReference>
<accession>A0A6G9XW68</accession>
<reference evidence="1 2" key="1">
    <citation type="journal article" date="2019" name="ACS Chem. Biol.">
        <title>Identification and Mobilization of a Cryptic Antibiotic Biosynthesis Gene Locus from a Human-Pathogenic Nocardia Isolate.</title>
        <authorList>
            <person name="Herisse M."/>
            <person name="Ishida K."/>
            <person name="Porter J.L."/>
            <person name="Howden B."/>
            <person name="Hertweck C."/>
            <person name="Stinear T.P."/>
            <person name="Pidot S.J."/>
        </authorList>
    </citation>
    <scope>NUCLEOTIDE SEQUENCE [LARGE SCALE GENOMIC DNA]</scope>
    <source>
        <strain evidence="1 2">AUSMDU00024985</strain>
    </source>
</reference>
<evidence type="ECO:0000313" key="1">
    <source>
        <dbReference type="EMBL" id="QIS05159.1"/>
    </source>
</evidence>
<dbReference type="Proteomes" id="UP000501705">
    <property type="component" value="Chromosome"/>
</dbReference>
<name>A0A6G9XW68_NOCBR</name>
<evidence type="ECO:0000313" key="2">
    <source>
        <dbReference type="Proteomes" id="UP000501705"/>
    </source>
</evidence>
<sequence>MNKDACESLNFGGEWEESADNLLAALFHEKPSITRDEYIELSALSEAVGSHVDGLDYLARRVEILENLTVAD</sequence>
<dbReference type="RefSeq" id="WP_167464250.1">
    <property type="nucleotide sequence ID" value="NZ_CP046171.1"/>
</dbReference>
<organism evidence="1 2">
    <name type="scientific">Nocardia brasiliensis</name>
    <dbReference type="NCBI Taxonomy" id="37326"/>
    <lineage>
        <taxon>Bacteria</taxon>
        <taxon>Bacillati</taxon>
        <taxon>Actinomycetota</taxon>
        <taxon>Actinomycetes</taxon>
        <taxon>Mycobacteriales</taxon>
        <taxon>Nocardiaceae</taxon>
        <taxon>Nocardia</taxon>
    </lineage>
</organism>
<protein>
    <submittedName>
        <fullName evidence="1">Uncharacterized protein</fullName>
    </submittedName>
</protein>
<dbReference type="AlphaFoldDB" id="A0A6G9XW68"/>
<gene>
    <name evidence="1" type="ORF">F5X71_25120</name>
</gene>
<proteinExistence type="predicted"/>